<name>A0A1X7UX78_AMPQE</name>
<dbReference type="AlphaFoldDB" id="A0A1X7UX78"/>
<reference evidence="1" key="1">
    <citation type="submission" date="2017-05" db="UniProtKB">
        <authorList>
            <consortium name="EnsemblMetazoa"/>
        </authorList>
    </citation>
    <scope>IDENTIFICATION</scope>
</reference>
<protein>
    <submittedName>
        <fullName evidence="1">Uncharacterized protein</fullName>
    </submittedName>
</protein>
<sequence>MPLRKLSIILKYVADIVLKKFMEDLEVLEKEGLTLENVSFVIRGTVVIASGDNLGSTYIGGYKAPSSAFQKFRHCMTTADDINKEGVTQYEVKELLKHLIGEKVITVDKLNGTIETFPYCYSDVKDKPTLISETTLNSSDHSVKQKLHKCGIK</sequence>
<proteinExistence type="predicted"/>
<dbReference type="InParanoid" id="A0A1X7UX78"/>
<accession>A0A1X7UX78</accession>
<dbReference type="EnsemblMetazoa" id="Aqu2.1.32296_001">
    <property type="protein sequence ID" value="Aqu2.1.32296_001"/>
    <property type="gene ID" value="Aqu2.1.32296"/>
</dbReference>
<organism evidence="1">
    <name type="scientific">Amphimedon queenslandica</name>
    <name type="common">Sponge</name>
    <dbReference type="NCBI Taxonomy" id="400682"/>
    <lineage>
        <taxon>Eukaryota</taxon>
        <taxon>Metazoa</taxon>
        <taxon>Porifera</taxon>
        <taxon>Demospongiae</taxon>
        <taxon>Heteroscleromorpha</taxon>
        <taxon>Haplosclerida</taxon>
        <taxon>Niphatidae</taxon>
        <taxon>Amphimedon</taxon>
    </lineage>
</organism>
<evidence type="ECO:0000313" key="1">
    <source>
        <dbReference type="EnsemblMetazoa" id="Aqu2.1.32296_001"/>
    </source>
</evidence>